<keyword evidence="2" id="KW-0812">Transmembrane</keyword>
<dbReference type="InterPro" id="IPR007621">
    <property type="entry name" value="TPM_dom"/>
</dbReference>
<dbReference type="Gene3D" id="3.10.310.50">
    <property type="match status" value="1"/>
</dbReference>
<protein>
    <recommendedName>
        <fullName evidence="4">TPM domain-containing protein</fullName>
    </recommendedName>
</protein>
<dbReference type="EMBL" id="NGMO01000004">
    <property type="protein sequence ID" value="OTP09646.1"/>
    <property type="molecule type" value="Genomic_DNA"/>
</dbReference>
<evidence type="ECO:0000256" key="2">
    <source>
        <dbReference type="SAM" id="Phobius"/>
    </source>
</evidence>
<sequence>MITIKRSMYFIFLLFFAFLWSSPVQAATPTVNDEAGLFTPDQIQTLDQQAQTINEKIKGQVFIVTTTSNSQEPREFADNYLRDAIGNDQNGSVLLLDMGQREIYISTSGNMIDYLTDSRIDSTLDDIYDQMTNANYFAAAQAYLSKTSTYVDEGVPGGHYRVDEETGKITRYKILTPVEMVIALVLAAILGIAFYMVTVSRYQLKSGTYKYPFREKSSVKLTDRTDRLTNSFVTTRRIPRNPPPGSGGGGGSTTHSSGGGTFGGGGRSF</sequence>
<keyword evidence="3" id="KW-0732">Signal</keyword>
<feature type="signal peptide" evidence="3">
    <location>
        <begin position="1"/>
        <end position="26"/>
    </location>
</feature>
<comment type="caution">
    <text evidence="5">The sequence shown here is derived from an EMBL/GenBank/DDBJ whole genome shotgun (WGS) entry which is preliminary data.</text>
</comment>
<keyword evidence="6" id="KW-1185">Reference proteome</keyword>
<feature type="compositionally biased region" description="Gly residues" evidence="1">
    <location>
        <begin position="246"/>
        <end position="269"/>
    </location>
</feature>
<evidence type="ECO:0000313" key="5">
    <source>
        <dbReference type="EMBL" id="OTP09646.1"/>
    </source>
</evidence>
<dbReference type="Proteomes" id="UP000194933">
    <property type="component" value="Unassembled WGS sequence"/>
</dbReference>
<feature type="domain" description="TPM" evidence="4">
    <location>
        <begin position="31"/>
        <end position="147"/>
    </location>
</feature>
<keyword evidence="2" id="KW-0472">Membrane</keyword>
<feature type="chain" id="PRO_5012670149" description="TPM domain-containing protein" evidence="3">
    <location>
        <begin position="27"/>
        <end position="269"/>
    </location>
</feature>
<feature type="region of interest" description="Disordered" evidence="1">
    <location>
        <begin position="235"/>
        <end position="269"/>
    </location>
</feature>
<organism evidence="5 6">
    <name type="scientific">Candidatus Enterococcus wittei</name>
    <dbReference type="NCBI Taxonomy" id="1987383"/>
    <lineage>
        <taxon>Bacteria</taxon>
        <taxon>Bacillati</taxon>
        <taxon>Bacillota</taxon>
        <taxon>Bacilli</taxon>
        <taxon>Lactobacillales</taxon>
        <taxon>Enterococcaceae</taxon>
        <taxon>Enterococcus</taxon>
    </lineage>
</organism>
<name>A0A242JWF0_9ENTE</name>
<evidence type="ECO:0000259" key="4">
    <source>
        <dbReference type="Pfam" id="PF04536"/>
    </source>
</evidence>
<reference evidence="5 6" key="1">
    <citation type="submission" date="2017-05" db="EMBL/GenBank/DDBJ databases">
        <title>The Genome Sequence of Enterococcus sp. 10A9_DIV0425.</title>
        <authorList>
            <consortium name="The Broad Institute Genomics Platform"/>
            <consortium name="The Broad Institute Genomic Center for Infectious Diseases"/>
            <person name="Earl A."/>
            <person name="Manson A."/>
            <person name="Schwartman J."/>
            <person name="Gilmore M."/>
            <person name="Abouelleil A."/>
            <person name="Cao P."/>
            <person name="Chapman S."/>
            <person name="Cusick C."/>
            <person name="Shea T."/>
            <person name="Young S."/>
            <person name="Neafsey D."/>
            <person name="Nusbaum C."/>
            <person name="Birren B."/>
        </authorList>
    </citation>
    <scope>NUCLEOTIDE SEQUENCE [LARGE SCALE GENOMIC DNA]</scope>
    <source>
        <strain evidence="5 6">10A9_DIV0425</strain>
    </source>
</reference>
<gene>
    <name evidence="5" type="ORF">A5844_002426</name>
</gene>
<evidence type="ECO:0000256" key="3">
    <source>
        <dbReference type="SAM" id="SignalP"/>
    </source>
</evidence>
<dbReference type="STRING" id="1987383.A5844_002426"/>
<evidence type="ECO:0000313" key="6">
    <source>
        <dbReference type="Proteomes" id="UP000194933"/>
    </source>
</evidence>
<evidence type="ECO:0000256" key="1">
    <source>
        <dbReference type="SAM" id="MobiDB-lite"/>
    </source>
</evidence>
<proteinExistence type="predicted"/>
<dbReference type="Pfam" id="PF04536">
    <property type="entry name" value="TPM_phosphatase"/>
    <property type="match status" value="1"/>
</dbReference>
<accession>A0A242JWF0</accession>
<feature type="transmembrane region" description="Helical" evidence="2">
    <location>
        <begin position="180"/>
        <end position="197"/>
    </location>
</feature>
<keyword evidence="2" id="KW-1133">Transmembrane helix</keyword>
<dbReference type="AlphaFoldDB" id="A0A242JWF0"/>